<keyword evidence="9" id="KW-1185">Reference proteome</keyword>
<evidence type="ECO:0000256" key="7">
    <source>
        <dbReference type="SAM" id="Phobius"/>
    </source>
</evidence>
<evidence type="ECO:0000256" key="6">
    <source>
        <dbReference type="SAM" id="MobiDB-lite"/>
    </source>
</evidence>
<feature type="region of interest" description="Disordered" evidence="6">
    <location>
        <begin position="1"/>
        <end position="30"/>
    </location>
</feature>
<comment type="subcellular location">
    <subcellularLocation>
        <location evidence="1">Membrane</location>
    </subcellularLocation>
</comment>
<proteinExistence type="inferred from homology"/>
<accession>A0A7I8JXF0</accession>
<dbReference type="InterPro" id="IPR007749">
    <property type="entry name" value="DUF677"/>
</dbReference>
<comment type="similarity">
    <text evidence="2">Belongs to the UPF0496 family.</text>
</comment>
<evidence type="ECO:0000313" key="8">
    <source>
        <dbReference type="EMBL" id="CAA7387839.1"/>
    </source>
</evidence>
<dbReference type="EMBL" id="LR746264">
    <property type="protein sequence ID" value="CAA7387839.1"/>
    <property type="molecule type" value="Genomic_DNA"/>
</dbReference>
<evidence type="ECO:0000256" key="2">
    <source>
        <dbReference type="ARBA" id="ARBA00009074"/>
    </source>
</evidence>
<dbReference type="PROSITE" id="PS51257">
    <property type="entry name" value="PROKAR_LIPOPROTEIN"/>
    <property type="match status" value="1"/>
</dbReference>
<dbReference type="Pfam" id="PF05055">
    <property type="entry name" value="DUF677"/>
    <property type="match status" value="1"/>
</dbReference>
<evidence type="ECO:0000256" key="1">
    <source>
        <dbReference type="ARBA" id="ARBA00004370"/>
    </source>
</evidence>
<feature type="compositionally biased region" description="Gly residues" evidence="6">
    <location>
        <begin position="20"/>
        <end position="30"/>
    </location>
</feature>
<dbReference type="PANTHER" id="PTHR31113">
    <property type="entry name" value="UPF0496 PROTEIN 3-RELATED"/>
    <property type="match status" value="1"/>
</dbReference>
<evidence type="ECO:0000256" key="5">
    <source>
        <dbReference type="ARBA" id="ARBA00023136"/>
    </source>
</evidence>
<evidence type="ECO:0000256" key="4">
    <source>
        <dbReference type="ARBA" id="ARBA00022989"/>
    </source>
</evidence>
<feature type="transmembrane region" description="Helical" evidence="7">
    <location>
        <begin position="244"/>
        <end position="267"/>
    </location>
</feature>
<organism evidence="8 9">
    <name type="scientific">Spirodela intermedia</name>
    <name type="common">Intermediate duckweed</name>
    <dbReference type="NCBI Taxonomy" id="51605"/>
    <lineage>
        <taxon>Eukaryota</taxon>
        <taxon>Viridiplantae</taxon>
        <taxon>Streptophyta</taxon>
        <taxon>Embryophyta</taxon>
        <taxon>Tracheophyta</taxon>
        <taxon>Spermatophyta</taxon>
        <taxon>Magnoliopsida</taxon>
        <taxon>Liliopsida</taxon>
        <taxon>Araceae</taxon>
        <taxon>Lemnoideae</taxon>
        <taxon>Spirodela</taxon>
    </lineage>
</organism>
<keyword evidence="5 7" id="KW-0472">Membrane</keyword>
<dbReference type="PANTHER" id="PTHR31113:SF3">
    <property type="entry name" value="UPF0496 PROTEIN 1"/>
    <property type="match status" value="1"/>
</dbReference>
<feature type="transmembrane region" description="Helical" evidence="7">
    <location>
        <begin position="273"/>
        <end position="294"/>
    </location>
</feature>
<dbReference type="GO" id="GO:0016020">
    <property type="term" value="C:membrane"/>
    <property type="evidence" value="ECO:0007669"/>
    <property type="project" value="UniProtKB-SubCell"/>
</dbReference>
<keyword evidence="3 7" id="KW-0812">Transmembrane</keyword>
<evidence type="ECO:0000256" key="3">
    <source>
        <dbReference type="ARBA" id="ARBA00022692"/>
    </source>
</evidence>
<gene>
    <name evidence="8" type="ORF">SI8410_01000194</name>
</gene>
<dbReference type="AlphaFoldDB" id="A0A7I8JXF0"/>
<evidence type="ECO:0000313" key="9">
    <source>
        <dbReference type="Proteomes" id="UP000663760"/>
    </source>
</evidence>
<name>A0A7I8JXF0_SPIIN</name>
<protein>
    <submittedName>
        <fullName evidence="8">Uncharacterized protein</fullName>
    </submittedName>
</protein>
<sequence length="401" mass="44147">MGACHSRSSGRAASTAPATGDGGGSGGGGGGGGCEMEYTAEIRSYETACRFDQDLQSFDDDLRRRTGGVIAALAKTGQTELLSFYSLEEVVTCLLDTNKEAFTVILKSKKDIWKNPHLLSLVEQYFKNSLQTLDLCAALETCLNKVRRSQVVIQHAIDRFDEEDEEDDDLDEKEEEEEGSKIHTRFGKTLEYLRDFRAGGDPFKEFFAVFNKVRDNQLSMLAALDSQMKKLNRKMKSVEAWTKISNVIFASTFAALLICGVVTAAVAAPPVAAAMAAAMSASLGTAGSWVNSLWKKYKETLQQQQDLVKAMNMGTFKAFHELENIRLLVERLEIEIGSVMTAADIAIKDEEAVRIVVDDVKKNLGVFTEGAENLRRHVERCTKDVTRARAVVLQKIIGHPG</sequence>
<keyword evidence="4 7" id="KW-1133">Transmembrane helix</keyword>
<feature type="compositionally biased region" description="Polar residues" evidence="6">
    <location>
        <begin position="1"/>
        <end position="12"/>
    </location>
</feature>
<dbReference type="Proteomes" id="UP000663760">
    <property type="component" value="Chromosome 1"/>
</dbReference>
<dbReference type="OrthoDB" id="679959at2759"/>
<reference evidence="8" key="1">
    <citation type="submission" date="2020-02" db="EMBL/GenBank/DDBJ databases">
        <authorList>
            <person name="Scholz U."/>
            <person name="Mascher M."/>
            <person name="Fiebig A."/>
        </authorList>
    </citation>
    <scope>NUCLEOTIDE SEQUENCE</scope>
</reference>